<gene>
    <name evidence="11" type="ORF">GCM10025791_17100</name>
</gene>
<dbReference type="InterPro" id="IPR000700">
    <property type="entry name" value="PAS-assoc_C"/>
</dbReference>
<dbReference type="SUPFAM" id="SSF111352">
    <property type="entry name" value="Ammonium transporter"/>
    <property type="match status" value="1"/>
</dbReference>
<dbReference type="InterPro" id="IPR024041">
    <property type="entry name" value="NH4_transpt_AmtB-like_dom"/>
</dbReference>
<feature type="transmembrane region" description="Helical" evidence="6">
    <location>
        <begin position="264"/>
        <end position="284"/>
    </location>
</feature>
<dbReference type="InterPro" id="IPR029020">
    <property type="entry name" value="Ammonium/urea_transptr"/>
</dbReference>
<dbReference type="SMART" id="SM00091">
    <property type="entry name" value="PAS"/>
    <property type="match status" value="2"/>
</dbReference>
<evidence type="ECO:0000313" key="12">
    <source>
        <dbReference type="Proteomes" id="UP001409585"/>
    </source>
</evidence>
<keyword evidence="3 6" id="KW-0812">Transmembrane</keyword>
<dbReference type="NCBIfam" id="TIGR00229">
    <property type="entry name" value="sensory_box"/>
    <property type="match status" value="2"/>
</dbReference>
<comment type="subcellular location">
    <subcellularLocation>
        <location evidence="2">Membrane</location>
        <topology evidence="2">Multi-pass membrane protein</topology>
    </subcellularLocation>
</comment>
<dbReference type="PROSITE" id="PS50112">
    <property type="entry name" value="PAS"/>
    <property type="match status" value="2"/>
</dbReference>
<dbReference type="InterPro" id="IPR000160">
    <property type="entry name" value="GGDEF_dom"/>
</dbReference>
<feature type="transmembrane region" description="Helical" evidence="6">
    <location>
        <begin position="231"/>
        <end position="252"/>
    </location>
</feature>
<protein>
    <recommendedName>
        <fullName evidence="13">Diguanylate cyclase</fullName>
    </recommendedName>
</protein>
<dbReference type="SMART" id="SM00052">
    <property type="entry name" value="EAL"/>
    <property type="match status" value="1"/>
</dbReference>
<evidence type="ECO:0000259" key="9">
    <source>
        <dbReference type="PROSITE" id="PS50883"/>
    </source>
</evidence>
<dbReference type="InterPro" id="IPR035965">
    <property type="entry name" value="PAS-like_dom_sf"/>
</dbReference>
<dbReference type="FunFam" id="3.30.70.270:FF:000001">
    <property type="entry name" value="Diguanylate cyclase domain protein"/>
    <property type="match status" value="1"/>
</dbReference>
<evidence type="ECO:0000259" key="8">
    <source>
        <dbReference type="PROSITE" id="PS50113"/>
    </source>
</evidence>
<feature type="transmembrane region" description="Helical" evidence="6">
    <location>
        <begin position="88"/>
        <end position="114"/>
    </location>
</feature>
<dbReference type="GO" id="GO:0003824">
    <property type="term" value="F:catalytic activity"/>
    <property type="evidence" value="ECO:0007669"/>
    <property type="project" value="UniProtKB-ARBA"/>
</dbReference>
<dbReference type="PROSITE" id="PS50887">
    <property type="entry name" value="GGDEF"/>
    <property type="match status" value="1"/>
</dbReference>
<dbReference type="CDD" id="cd01949">
    <property type="entry name" value="GGDEF"/>
    <property type="match status" value="1"/>
</dbReference>
<feature type="domain" description="PAS" evidence="7">
    <location>
        <begin position="449"/>
        <end position="527"/>
    </location>
</feature>
<evidence type="ECO:0008006" key="13">
    <source>
        <dbReference type="Google" id="ProtNLM"/>
    </source>
</evidence>
<keyword evidence="5 6" id="KW-0472">Membrane</keyword>
<feature type="domain" description="PAS" evidence="7">
    <location>
        <begin position="573"/>
        <end position="644"/>
    </location>
</feature>
<keyword evidence="4 6" id="KW-1133">Transmembrane helix</keyword>
<evidence type="ECO:0000259" key="7">
    <source>
        <dbReference type="PROSITE" id="PS50112"/>
    </source>
</evidence>
<accession>A0AAV3U0P7</accession>
<dbReference type="InterPro" id="IPR013656">
    <property type="entry name" value="PAS_4"/>
</dbReference>
<dbReference type="AlphaFoldDB" id="A0AAV3U0P7"/>
<feature type="transmembrane region" description="Helical" evidence="6">
    <location>
        <begin position="290"/>
        <end position="309"/>
    </location>
</feature>
<dbReference type="Pfam" id="PF13426">
    <property type="entry name" value="PAS_9"/>
    <property type="match status" value="1"/>
</dbReference>
<dbReference type="RefSeq" id="WP_345420116.1">
    <property type="nucleotide sequence ID" value="NZ_AP031496.1"/>
</dbReference>
<feature type="domain" description="GGDEF" evidence="10">
    <location>
        <begin position="733"/>
        <end position="866"/>
    </location>
</feature>
<dbReference type="SUPFAM" id="SSF55073">
    <property type="entry name" value="Nucleotide cyclase"/>
    <property type="match status" value="1"/>
</dbReference>
<feature type="transmembrane region" description="Helical" evidence="6">
    <location>
        <begin position="47"/>
        <end position="68"/>
    </location>
</feature>
<dbReference type="Proteomes" id="UP001409585">
    <property type="component" value="Unassembled WGS sequence"/>
</dbReference>
<evidence type="ECO:0000256" key="4">
    <source>
        <dbReference type="ARBA" id="ARBA00022989"/>
    </source>
</evidence>
<dbReference type="InterPro" id="IPR001633">
    <property type="entry name" value="EAL_dom"/>
</dbReference>
<evidence type="ECO:0000256" key="6">
    <source>
        <dbReference type="SAM" id="Phobius"/>
    </source>
</evidence>
<dbReference type="SMART" id="SM00267">
    <property type="entry name" value="GGDEF"/>
    <property type="match status" value="1"/>
</dbReference>
<dbReference type="PROSITE" id="PS50883">
    <property type="entry name" value="EAL"/>
    <property type="match status" value="1"/>
</dbReference>
<dbReference type="Gene3D" id="3.20.20.450">
    <property type="entry name" value="EAL domain"/>
    <property type="match status" value="1"/>
</dbReference>
<dbReference type="InterPro" id="IPR035919">
    <property type="entry name" value="EAL_sf"/>
</dbReference>
<comment type="cofactor">
    <cofactor evidence="1">
        <name>Mg(2+)</name>
        <dbReference type="ChEBI" id="CHEBI:18420"/>
    </cofactor>
</comment>
<evidence type="ECO:0000259" key="10">
    <source>
        <dbReference type="PROSITE" id="PS50887"/>
    </source>
</evidence>
<feature type="transmembrane region" description="Helical" evidence="6">
    <location>
        <begin position="161"/>
        <end position="182"/>
    </location>
</feature>
<sequence>MINPLDNTDPSWLVLSAALVLTAQVGFACVEAGLVQTNNRINIAIKGMACAVFAVLAFWLIGFGVMAGNDVGGWMGTSLFAVDIRNQTTAVGAYFLFNAALCVTGVAVVSLAVAERMRFNGYLCLSLLVAGLIFPAAGHWVWARQDGAPAGWLSRLGFVDFAGSTALHVSAGAAALAAALVLGPRLGGFMDAGTKRTVSGNVSIAFAGLAFLLVAWFGLVGGSDSAFGNQVPAIIANLLLSAAAATGTALLVSRLDLLSSQSSVLTPLTGCLAGLVAICGGGFAVSSGSAVIIGVGAALAMSIIDHILVQRRIDDVACVVAVFLGAGAWGSLTVALFIDEAELQMTTRAAQLGVQSLGVVSVAVWSFAVCFVALKLINIVWPLRVSEEAELDGLDHQEHGIESRLQRLLKVLDKHGDEPALEPTGQVTLSEIGQTAERYKRVLDSIDKAVRKAQAIVRDLPQGVLTCNSEGIITSINPAAETIFGVASAEAIGRSIKVLFAKERIVRDDKQERLFGVLELNRTIETFGVHPGRESFRVEVTASQGEANGQQQLIVLVRDIHNKRQLEDQLFKEQERALVTLGSIADGVITTDVNGKVKYLNAAAERLTGWGSAEARGFPFERVFLNSEDQSHIVGKLQKVLAGSALSEDFNQTTLQGKRGNEQPVSYTLAPIKDQFGDTFGCVAVFHDVTSTQALQRKLSHQATHDDLTGVLNRNGFERVAQRLLNRSVNLGEQHVLGFMDLDQFKTVNDTCGHQAGDELLRQIAQLIKKQLRSDDTLARMGGDEFCILLQNCNEDNGLHIAEIIRDAIAAYRFSWEGKQFSVGASIGLVKITRDTPSLPKLMSLADSACYAAKDEGRNRVNLYRPNDLELAERRGQVEWIAKIRQALDTDSLRLFFQPIEPLQGERQATGHIEVFVHLLGENGKLVPPGAFIPAAERYSVIQEVDMWVVRNALAWLGDYQRRPAASPMVCSINLSGTTISDKKSLDKIIELIEDSQVDTQGLCFEITETAAIGNFEAAKRFIVALKEIGCSFSLDDFGSGLSSFGYLKNLPVDYLKIDGVFIKDILNNRVDKVMVDSITKLAHELGLKTVAEFVSSEAIAEQLRELGVDYGQGYFLAKPQPLHTLTAAVEP</sequence>
<evidence type="ECO:0000256" key="5">
    <source>
        <dbReference type="ARBA" id="ARBA00023136"/>
    </source>
</evidence>
<feature type="domain" description="PAC" evidence="8">
    <location>
        <begin position="648"/>
        <end position="701"/>
    </location>
</feature>
<dbReference type="Pfam" id="PF08448">
    <property type="entry name" value="PAS_4"/>
    <property type="match status" value="1"/>
</dbReference>
<dbReference type="Gene3D" id="3.30.70.270">
    <property type="match status" value="1"/>
</dbReference>
<comment type="caution">
    <text evidence="11">The sequence shown here is derived from an EMBL/GenBank/DDBJ whole genome shotgun (WGS) entry which is preliminary data.</text>
</comment>
<feature type="transmembrane region" description="Helical" evidence="6">
    <location>
        <begin position="316"/>
        <end position="338"/>
    </location>
</feature>
<dbReference type="PANTHER" id="PTHR44757">
    <property type="entry name" value="DIGUANYLATE CYCLASE DGCP"/>
    <property type="match status" value="1"/>
</dbReference>
<dbReference type="Gene3D" id="1.10.3430.10">
    <property type="entry name" value="Ammonium transporter AmtB like domains"/>
    <property type="match status" value="1"/>
</dbReference>
<organism evidence="11 12">
    <name type="scientific">Halioxenophilus aromaticivorans</name>
    <dbReference type="NCBI Taxonomy" id="1306992"/>
    <lineage>
        <taxon>Bacteria</taxon>
        <taxon>Pseudomonadati</taxon>
        <taxon>Pseudomonadota</taxon>
        <taxon>Gammaproteobacteria</taxon>
        <taxon>Alteromonadales</taxon>
        <taxon>Alteromonadaceae</taxon>
        <taxon>Halioxenophilus</taxon>
    </lineage>
</organism>
<feature type="transmembrane region" description="Helical" evidence="6">
    <location>
        <begin position="202"/>
        <end position="219"/>
    </location>
</feature>
<evidence type="ECO:0000313" key="11">
    <source>
        <dbReference type="EMBL" id="GAA4939474.1"/>
    </source>
</evidence>
<evidence type="ECO:0000256" key="2">
    <source>
        <dbReference type="ARBA" id="ARBA00004141"/>
    </source>
</evidence>
<dbReference type="GO" id="GO:0008519">
    <property type="term" value="F:ammonium channel activity"/>
    <property type="evidence" value="ECO:0007669"/>
    <property type="project" value="InterPro"/>
</dbReference>
<dbReference type="Gene3D" id="3.30.450.20">
    <property type="entry name" value="PAS domain"/>
    <property type="match status" value="2"/>
</dbReference>
<feature type="transmembrane region" description="Helical" evidence="6">
    <location>
        <begin position="12"/>
        <end position="35"/>
    </location>
</feature>
<dbReference type="Pfam" id="PF00909">
    <property type="entry name" value="Ammonium_transp"/>
    <property type="match status" value="1"/>
</dbReference>
<proteinExistence type="predicted"/>
<feature type="transmembrane region" description="Helical" evidence="6">
    <location>
        <begin position="121"/>
        <end position="141"/>
    </location>
</feature>
<dbReference type="EMBL" id="BAABLX010000009">
    <property type="protein sequence ID" value="GAA4939474.1"/>
    <property type="molecule type" value="Genomic_DNA"/>
</dbReference>
<dbReference type="CDD" id="cd01948">
    <property type="entry name" value="EAL"/>
    <property type="match status" value="1"/>
</dbReference>
<dbReference type="SUPFAM" id="SSF141868">
    <property type="entry name" value="EAL domain-like"/>
    <property type="match status" value="1"/>
</dbReference>
<dbReference type="NCBIfam" id="TIGR00254">
    <property type="entry name" value="GGDEF"/>
    <property type="match status" value="1"/>
</dbReference>
<evidence type="ECO:0000256" key="3">
    <source>
        <dbReference type="ARBA" id="ARBA00022692"/>
    </source>
</evidence>
<dbReference type="InterPro" id="IPR029787">
    <property type="entry name" value="Nucleotide_cyclase"/>
</dbReference>
<reference evidence="12" key="1">
    <citation type="journal article" date="2019" name="Int. J. Syst. Evol. Microbiol.">
        <title>The Global Catalogue of Microorganisms (GCM) 10K type strain sequencing project: providing services to taxonomists for standard genome sequencing and annotation.</title>
        <authorList>
            <consortium name="The Broad Institute Genomics Platform"/>
            <consortium name="The Broad Institute Genome Sequencing Center for Infectious Disease"/>
            <person name="Wu L."/>
            <person name="Ma J."/>
        </authorList>
    </citation>
    <scope>NUCLEOTIDE SEQUENCE [LARGE SCALE GENOMIC DNA]</scope>
    <source>
        <strain evidence="12">JCM 19134</strain>
    </source>
</reference>
<dbReference type="InterPro" id="IPR052155">
    <property type="entry name" value="Biofilm_reg_signaling"/>
</dbReference>
<dbReference type="GO" id="GO:0016020">
    <property type="term" value="C:membrane"/>
    <property type="evidence" value="ECO:0007669"/>
    <property type="project" value="UniProtKB-SubCell"/>
</dbReference>
<dbReference type="Pfam" id="PF00990">
    <property type="entry name" value="GGDEF"/>
    <property type="match status" value="1"/>
</dbReference>
<dbReference type="InterPro" id="IPR000014">
    <property type="entry name" value="PAS"/>
</dbReference>
<feature type="domain" description="EAL" evidence="9">
    <location>
        <begin position="877"/>
        <end position="1132"/>
    </location>
</feature>
<dbReference type="Pfam" id="PF00563">
    <property type="entry name" value="EAL"/>
    <property type="match status" value="1"/>
</dbReference>
<dbReference type="CDD" id="cd00130">
    <property type="entry name" value="PAS"/>
    <property type="match status" value="2"/>
</dbReference>
<keyword evidence="12" id="KW-1185">Reference proteome</keyword>
<dbReference type="InterPro" id="IPR043128">
    <property type="entry name" value="Rev_trsase/Diguanyl_cyclase"/>
</dbReference>
<dbReference type="PANTHER" id="PTHR44757:SF4">
    <property type="entry name" value="DIGUANYLATE CYCLASE DGCE-RELATED"/>
    <property type="match status" value="1"/>
</dbReference>
<name>A0AAV3U0P7_9ALTE</name>
<dbReference type="SUPFAM" id="SSF55785">
    <property type="entry name" value="PYP-like sensor domain (PAS domain)"/>
    <property type="match status" value="2"/>
</dbReference>
<dbReference type="PROSITE" id="PS50113">
    <property type="entry name" value="PAC"/>
    <property type="match status" value="1"/>
</dbReference>
<evidence type="ECO:0000256" key="1">
    <source>
        <dbReference type="ARBA" id="ARBA00001946"/>
    </source>
</evidence>